<dbReference type="SUPFAM" id="SSF56672">
    <property type="entry name" value="DNA/RNA polymerases"/>
    <property type="match status" value="2"/>
</dbReference>
<dbReference type="InterPro" id="IPR043502">
    <property type="entry name" value="DNA/RNA_pol_sf"/>
</dbReference>
<keyword evidence="11" id="KW-1185">Reference proteome</keyword>
<comment type="catalytic activity">
    <reaction evidence="8">
        <text>RNA(n) + a ribonucleoside 5'-triphosphate = RNA(n+1) + diphosphate</text>
        <dbReference type="Rhea" id="RHEA:21248"/>
        <dbReference type="Rhea" id="RHEA-COMP:14527"/>
        <dbReference type="Rhea" id="RHEA-COMP:17342"/>
        <dbReference type="ChEBI" id="CHEBI:33019"/>
        <dbReference type="ChEBI" id="CHEBI:61557"/>
        <dbReference type="ChEBI" id="CHEBI:140395"/>
        <dbReference type="EC" id="2.7.7.6"/>
    </reaction>
</comment>
<dbReference type="InterPro" id="IPR037159">
    <property type="entry name" value="RNA_POL_N_sf"/>
</dbReference>
<evidence type="ECO:0000256" key="5">
    <source>
        <dbReference type="ARBA" id="ARBA00022679"/>
    </source>
</evidence>
<dbReference type="InterPro" id="IPR046950">
    <property type="entry name" value="DNA-dir_Rpol_C_phage-type"/>
</dbReference>
<dbReference type="SMART" id="SM01311">
    <property type="entry name" value="RPOL_N"/>
    <property type="match status" value="1"/>
</dbReference>
<keyword evidence="4" id="KW-0240">DNA-directed RNA polymerase</keyword>
<keyword evidence="5" id="KW-0808">Transferase</keyword>
<evidence type="ECO:0000256" key="3">
    <source>
        <dbReference type="ARBA" id="ARBA00012418"/>
    </source>
</evidence>
<comment type="caution">
    <text evidence="10">The sequence shown here is derived from an EMBL/GenBank/DDBJ whole genome shotgun (WGS) entry which is preliminary data.</text>
</comment>
<feature type="domain" description="DNA-directed RNA polymerase N-terminal" evidence="9">
    <location>
        <begin position="29"/>
        <end position="319"/>
    </location>
</feature>
<dbReference type="GO" id="GO:0006390">
    <property type="term" value="P:mitochondrial transcription"/>
    <property type="evidence" value="ECO:0007669"/>
    <property type="project" value="TreeGrafter"/>
</dbReference>
<dbReference type="Gene3D" id="1.10.150.20">
    <property type="entry name" value="5' to 3' exonuclease, C-terminal subdomain"/>
    <property type="match status" value="2"/>
</dbReference>
<evidence type="ECO:0000256" key="1">
    <source>
        <dbReference type="ARBA" id="ARBA00004026"/>
    </source>
</evidence>
<keyword evidence="6" id="KW-0548">Nucleotidyltransferase</keyword>
<dbReference type="GO" id="GO:0003677">
    <property type="term" value="F:DNA binding"/>
    <property type="evidence" value="ECO:0007669"/>
    <property type="project" value="InterPro"/>
</dbReference>
<reference evidence="11" key="1">
    <citation type="journal article" date="2020" name="Nat. Commun.">
        <title>Genome assembly of wild tea tree DASZ reveals pedigree and selection history of tea varieties.</title>
        <authorList>
            <person name="Zhang W."/>
            <person name="Zhang Y."/>
            <person name="Qiu H."/>
            <person name="Guo Y."/>
            <person name="Wan H."/>
            <person name="Zhang X."/>
            <person name="Scossa F."/>
            <person name="Alseekh S."/>
            <person name="Zhang Q."/>
            <person name="Wang P."/>
            <person name="Xu L."/>
            <person name="Schmidt M.H."/>
            <person name="Jia X."/>
            <person name="Li D."/>
            <person name="Zhu A."/>
            <person name="Guo F."/>
            <person name="Chen W."/>
            <person name="Ni D."/>
            <person name="Usadel B."/>
            <person name="Fernie A.R."/>
            <person name="Wen W."/>
        </authorList>
    </citation>
    <scope>NUCLEOTIDE SEQUENCE [LARGE SCALE GENOMIC DNA]</scope>
    <source>
        <strain evidence="11">cv. G240</strain>
    </source>
</reference>
<proteinExistence type="inferred from homology"/>
<organism evidence="10 11">
    <name type="scientific">Camellia sinensis</name>
    <name type="common">Tea plant</name>
    <name type="synonym">Thea sinensis</name>
    <dbReference type="NCBI Taxonomy" id="4442"/>
    <lineage>
        <taxon>Eukaryota</taxon>
        <taxon>Viridiplantae</taxon>
        <taxon>Streptophyta</taxon>
        <taxon>Embryophyta</taxon>
        <taxon>Tracheophyta</taxon>
        <taxon>Spermatophyta</taxon>
        <taxon>Magnoliopsida</taxon>
        <taxon>eudicotyledons</taxon>
        <taxon>Gunneridae</taxon>
        <taxon>Pentapetalae</taxon>
        <taxon>asterids</taxon>
        <taxon>Ericales</taxon>
        <taxon>Theaceae</taxon>
        <taxon>Camellia</taxon>
    </lineage>
</organism>
<dbReference type="EMBL" id="JACBKZ010000002">
    <property type="protein sequence ID" value="KAF5956815.1"/>
    <property type="molecule type" value="Genomic_DNA"/>
</dbReference>
<evidence type="ECO:0000256" key="2">
    <source>
        <dbReference type="ARBA" id="ARBA00009493"/>
    </source>
</evidence>
<dbReference type="InterPro" id="IPR029262">
    <property type="entry name" value="RPOL_N"/>
</dbReference>
<keyword evidence="7" id="KW-0804">Transcription</keyword>
<dbReference type="FunFam" id="1.10.1320.10:FF:000001">
    <property type="entry name" value="DNA-directed RNA polymerase"/>
    <property type="match status" value="1"/>
</dbReference>
<protein>
    <recommendedName>
        <fullName evidence="3">DNA-directed RNA polymerase</fullName>
        <ecNumber evidence="3">2.7.7.6</ecNumber>
    </recommendedName>
</protein>
<evidence type="ECO:0000256" key="6">
    <source>
        <dbReference type="ARBA" id="ARBA00022695"/>
    </source>
</evidence>
<dbReference type="PROSITE" id="PS00489">
    <property type="entry name" value="RNA_POL_PHAGE_2"/>
    <property type="match status" value="1"/>
</dbReference>
<name>A0A7J7HWC4_CAMSI</name>
<comment type="function">
    <text evidence="1">DNA-dependent RNA polymerase catalyzes the transcription of DNA into RNA using the four ribonucleoside triphosphates as substrates.</text>
</comment>
<reference evidence="10 11" key="2">
    <citation type="submission" date="2020-07" db="EMBL/GenBank/DDBJ databases">
        <title>Genome assembly of wild tea tree DASZ reveals pedigree and selection history of tea varieties.</title>
        <authorList>
            <person name="Zhang W."/>
        </authorList>
    </citation>
    <scope>NUCLEOTIDE SEQUENCE [LARGE SCALE GENOMIC DNA]</scope>
    <source>
        <strain evidence="11">cv. G240</strain>
        <tissue evidence="10">Leaf</tissue>
    </source>
</reference>
<dbReference type="Gene3D" id="1.10.1320.10">
    <property type="entry name" value="DNA-directed RNA polymerase, N-terminal domain"/>
    <property type="match status" value="1"/>
</dbReference>
<dbReference type="EC" id="2.7.7.6" evidence="3"/>
<dbReference type="InterPro" id="IPR002092">
    <property type="entry name" value="DNA-dir_Rpol_phage-type"/>
</dbReference>
<dbReference type="AlphaFoldDB" id="A0A7J7HWC4"/>
<comment type="similarity">
    <text evidence="2">Belongs to the phage and mitochondrial RNA polymerase family.</text>
</comment>
<evidence type="ECO:0000313" key="10">
    <source>
        <dbReference type="EMBL" id="KAF5956815.1"/>
    </source>
</evidence>
<dbReference type="PANTHER" id="PTHR10102:SF1">
    <property type="entry name" value="DNA-DIRECTED RNA POLYMERASE 3, CHLOROPLASTIC"/>
    <property type="match status" value="1"/>
</dbReference>
<accession>A0A7J7HWC4</accession>
<evidence type="ECO:0000256" key="8">
    <source>
        <dbReference type="ARBA" id="ARBA00048552"/>
    </source>
</evidence>
<dbReference type="Pfam" id="PF00940">
    <property type="entry name" value="RNA_pol"/>
    <property type="match status" value="2"/>
</dbReference>
<dbReference type="GO" id="GO:0003899">
    <property type="term" value="F:DNA-directed RNA polymerase activity"/>
    <property type="evidence" value="ECO:0007669"/>
    <property type="project" value="UniProtKB-EC"/>
</dbReference>
<sequence>MKNLYNRTKQEVKSEFQEVDRKRYYLLRRRQIRAETEAWEKMVEEYRELEREMCEKKLAPNLPYVKKLFFGWFEPLREAIAKEQRTQRTKKQKAAFAPNIDSLPADKMAIIVMHKMMALLMTVQEDMSVRVVQAAVQIGVAIEQEVRIHSFLEKTKMYQRKKIVAPTEESFRKDVEIRRKRVKSLIRRRKILEVQKLVKDEEIKPWGRDTQAKLGCRLIELLTETAYVQPPVNQLADSPPDIRPAFRHLFRISNDPGQKVVKRYGVIECDPLVLAGLDRTVKHMIIPYVPMLVPPKKWKGQQQDAVKKVAVKQMQKVYEVPIPERPQSEDLTEIKKWKWCVRQQKKSTKSCILNDLEVVAINLVAGEKPADVTPKLLQGNWKLVKQTVMTSVYGITYVGAREQIKRRLEEKGQITDDGLLFNAACYAAKVTMSALGEIFEAARAIMGWLGDCAKIIASENQPVRWTTPLGLPVVQPYFKTERHVVEVRKQRTTFPPNFVHSLDGSHMMMTAVACRDAGLRVHDSFWTHACDVDRMNRIIREKFVELYRTSILEDLLESFQRSYPELTFPPLPERGDFNLQQVDRKLVKQTVMTSVYGVTYVGARGQIKRRLEEKGQITDDGLLFNAASYAAEVTMSALGEIFEAALA</sequence>
<dbReference type="Proteomes" id="UP000593564">
    <property type="component" value="Unassembled WGS sequence"/>
</dbReference>
<evidence type="ECO:0000256" key="7">
    <source>
        <dbReference type="ARBA" id="ARBA00023163"/>
    </source>
</evidence>
<evidence type="ECO:0000313" key="11">
    <source>
        <dbReference type="Proteomes" id="UP000593564"/>
    </source>
</evidence>
<dbReference type="PANTHER" id="PTHR10102">
    <property type="entry name" value="DNA-DIRECTED RNA POLYMERASE, MITOCHONDRIAL"/>
    <property type="match status" value="1"/>
</dbReference>
<evidence type="ECO:0000259" key="9">
    <source>
        <dbReference type="SMART" id="SM01311"/>
    </source>
</evidence>
<gene>
    <name evidence="10" type="ORF">HYC85_004040</name>
</gene>
<evidence type="ECO:0000256" key="4">
    <source>
        <dbReference type="ARBA" id="ARBA00022478"/>
    </source>
</evidence>
<dbReference type="GO" id="GO:0034245">
    <property type="term" value="C:mitochondrial DNA-directed RNA polymerase complex"/>
    <property type="evidence" value="ECO:0007669"/>
    <property type="project" value="TreeGrafter"/>
</dbReference>
<dbReference type="Pfam" id="PF14700">
    <property type="entry name" value="RPOL_N"/>
    <property type="match status" value="1"/>
</dbReference>